<accession>A0AAN8S784</accession>
<proteinExistence type="predicted"/>
<organism evidence="2 3">
    <name type="scientific">Polyplax serrata</name>
    <name type="common">Common mouse louse</name>
    <dbReference type="NCBI Taxonomy" id="468196"/>
    <lineage>
        <taxon>Eukaryota</taxon>
        <taxon>Metazoa</taxon>
        <taxon>Ecdysozoa</taxon>
        <taxon>Arthropoda</taxon>
        <taxon>Hexapoda</taxon>
        <taxon>Insecta</taxon>
        <taxon>Pterygota</taxon>
        <taxon>Neoptera</taxon>
        <taxon>Paraneoptera</taxon>
        <taxon>Psocodea</taxon>
        <taxon>Troctomorpha</taxon>
        <taxon>Phthiraptera</taxon>
        <taxon>Anoplura</taxon>
        <taxon>Polyplacidae</taxon>
        <taxon>Polyplax</taxon>
    </lineage>
</organism>
<dbReference type="AlphaFoldDB" id="A0AAN8S784"/>
<reference evidence="2 3" key="1">
    <citation type="submission" date="2023-10" db="EMBL/GenBank/DDBJ databases">
        <title>Genomes of two closely related lineages of the louse Polyplax serrata with different host specificities.</title>
        <authorList>
            <person name="Martinu J."/>
            <person name="Tarabai H."/>
            <person name="Stefka J."/>
            <person name="Hypsa V."/>
        </authorList>
    </citation>
    <scope>NUCLEOTIDE SEQUENCE [LARGE SCALE GENOMIC DNA]</scope>
    <source>
        <strain evidence="2">HR10_N</strain>
    </source>
</reference>
<feature type="region of interest" description="Disordered" evidence="1">
    <location>
        <begin position="65"/>
        <end position="87"/>
    </location>
</feature>
<dbReference type="Proteomes" id="UP001372834">
    <property type="component" value="Unassembled WGS sequence"/>
</dbReference>
<protein>
    <submittedName>
        <fullName evidence="2">Uncharacterized protein</fullName>
    </submittedName>
</protein>
<gene>
    <name evidence="2" type="ORF">RUM43_010424</name>
</gene>
<sequence>MAEYQRYRGVGNYAFSTYLPMCTGRNELLLSPPKKKNPDGKIDEGPIDRAPECISWSGINWNSKYESLRQGPGRTDRQTDRQRYKHG</sequence>
<feature type="compositionally biased region" description="Basic and acidic residues" evidence="1">
    <location>
        <begin position="74"/>
        <end position="87"/>
    </location>
</feature>
<evidence type="ECO:0000256" key="1">
    <source>
        <dbReference type="SAM" id="MobiDB-lite"/>
    </source>
</evidence>
<feature type="compositionally biased region" description="Basic and acidic residues" evidence="1">
    <location>
        <begin position="36"/>
        <end position="48"/>
    </location>
</feature>
<evidence type="ECO:0000313" key="2">
    <source>
        <dbReference type="EMBL" id="KAK6636761.1"/>
    </source>
</evidence>
<feature type="region of interest" description="Disordered" evidence="1">
    <location>
        <begin position="28"/>
        <end position="48"/>
    </location>
</feature>
<evidence type="ECO:0000313" key="3">
    <source>
        <dbReference type="Proteomes" id="UP001372834"/>
    </source>
</evidence>
<comment type="caution">
    <text evidence="2">The sequence shown here is derived from an EMBL/GenBank/DDBJ whole genome shotgun (WGS) entry which is preliminary data.</text>
</comment>
<dbReference type="EMBL" id="JAWJWE010000004">
    <property type="protein sequence ID" value="KAK6636761.1"/>
    <property type="molecule type" value="Genomic_DNA"/>
</dbReference>
<name>A0AAN8S784_POLSC</name>